<evidence type="ECO:0000256" key="2">
    <source>
        <dbReference type="ARBA" id="ARBA00012864"/>
    </source>
</evidence>
<dbReference type="Gene3D" id="3.20.20.140">
    <property type="entry name" value="Metal-dependent hydrolases"/>
    <property type="match status" value="1"/>
</dbReference>
<evidence type="ECO:0000256" key="3">
    <source>
        <dbReference type="ARBA" id="ARBA00022723"/>
    </source>
</evidence>
<evidence type="ECO:0000256" key="4">
    <source>
        <dbReference type="ARBA" id="ARBA00022801"/>
    </source>
</evidence>
<evidence type="ECO:0000256" key="7">
    <source>
        <dbReference type="ARBA" id="ARBA00023004"/>
    </source>
</evidence>
<comment type="pathway">
    <text evidence="1">Amino-acid degradation.</text>
</comment>
<dbReference type="SUPFAM" id="SSF51338">
    <property type="entry name" value="Composite domain of metallo-dependent hydrolases"/>
    <property type="match status" value="1"/>
</dbReference>
<dbReference type="GO" id="GO:0019556">
    <property type="term" value="P:L-histidine catabolic process to glutamate and formamide"/>
    <property type="evidence" value="ECO:0007669"/>
    <property type="project" value="UniProtKB-UniRule"/>
</dbReference>
<keyword evidence="6" id="KW-0862">Zinc</keyword>
<accession>A0AA48KTK2</accession>
<evidence type="ECO:0000313" key="9">
    <source>
        <dbReference type="EMBL" id="BDX08267.1"/>
    </source>
</evidence>
<keyword evidence="4" id="KW-0378">Hydrolase</keyword>
<evidence type="ECO:0000256" key="1">
    <source>
        <dbReference type="ARBA" id="ARBA00005023"/>
    </source>
</evidence>
<dbReference type="PANTHER" id="PTHR42752:SF1">
    <property type="entry name" value="IMIDAZOLONEPROPIONASE-RELATED"/>
    <property type="match status" value="1"/>
</dbReference>
<reference evidence="9" key="1">
    <citation type="submission" date="2023-01" db="EMBL/GenBank/DDBJ databases">
        <title>Complete genome sequence of Planctobacterium marinum strain Dej080120_11.</title>
        <authorList>
            <person name="Ueki S."/>
            <person name="Maruyama F."/>
        </authorList>
    </citation>
    <scope>NUCLEOTIDE SEQUENCE</scope>
    <source>
        <strain evidence="9">Dej080120_11</strain>
    </source>
</reference>
<organism evidence="9 10">
    <name type="scientific">Planctobacterium marinum</name>
    <dbReference type="NCBI Taxonomy" id="1631968"/>
    <lineage>
        <taxon>Bacteria</taxon>
        <taxon>Pseudomonadati</taxon>
        <taxon>Pseudomonadota</taxon>
        <taxon>Gammaproteobacteria</taxon>
        <taxon>Alteromonadales</taxon>
        <taxon>Alteromonadaceae</taxon>
        <taxon>Planctobacterium</taxon>
    </lineage>
</organism>
<dbReference type="PANTHER" id="PTHR42752">
    <property type="entry name" value="IMIDAZOLONEPROPIONASE"/>
    <property type="match status" value="1"/>
</dbReference>
<keyword evidence="7" id="KW-0408">Iron</keyword>
<evidence type="ECO:0000256" key="8">
    <source>
        <dbReference type="NCBIfam" id="TIGR01224"/>
    </source>
</evidence>
<dbReference type="SUPFAM" id="SSF51556">
    <property type="entry name" value="Metallo-dependent hydrolases"/>
    <property type="match status" value="1"/>
</dbReference>
<keyword evidence="10" id="KW-1185">Reference proteome</keyword>
<dbReference type="InterPro" id="IPR005920">
    <property type="entry name" value="HutI"/>
</dbReference>
<evidence type="ECO:0000256" key="5">
    <source>
        <dbReference type="ARBA" id="ARBA00022808"/>
    </source>
</evidence>
<dbReference type="NCBIfam" id="TIGR01224">
    <property type="entry name" value="hutI"/>
    <property type="match status" value="1"/>
</dbReference>
<proteinExistence type="predicted"/>
<dbReference type="EC" id="3.5.2.7" evidence="2 8"/>
<dbReference type="GO" id="GO:0046872">
    <property type="term" value="F:metal ion binding"/>
    <property type="evidence" value="ECO:0007669"/>
    <property type="project" value="UniProtKB-KW"/>
</dbReference>
<dbReference type="Proteomes" id="UP001333710">
    <property type="component" value="Chromosome"/>
</dbReference>
<gene>
    <name evidence="9" type="primary">hutI</name>
    <name evidence="9" type="ORF">MACH26_37880</name>
</gene>
<dbReference type="EMBL" id="AP027272">
    <property type="protein sequence ID" value="BDX08267.1"/>
    <property type="molecule type" value="Genomic_DNA"/>
</dbReference>
<dbReference type="Gene3D" id="2.30.40.10">
    <property type="entry name" value="Urease, subunit C, domain 1"/>
    <property type="match status" value="1"/>
</dbReference>
<evidence type="ECO:0000256" key="6">
    <source>
        <dbReference type="ARBA" id="ARBA00022833"/>
    </source>
</evidence>
<keyword evidence="5" id="KW-0369">Histidine metabolism</keyword>
<keyword evidence="3" id="KW-0479">Metal-binding</keyword>
<dbReference type="AlphaFoldDB" id="A0AA48KTK2"/>
<dbReference type="GO" id="GO:0005737">
    <property type="term" value="C:cytoplasm"/>
    <property type="evidence" value="ECO:0007669"/>
    <property type="project" value="UniProtKB-UniRule"/>
</dbReference>
<dbReference type="FunFam" id="3.20.20.140:FF:000007">
    <property type="entry name" value="Imidazolonepropionase"/>
    <property type="match status" value="1"/>
</dbReference>
<dbReference type="KEGG" id="pmaw:MACH26_37880"/>
<sequence length="325" mass="35453">METGIAEQDLLRDAAVVIEQGRIAWCGAANQLPEQYQQYPKQDCQQQWLLPGLIDCHSHLVFGGNRADEFEKRLQGVSYEEIAHAGGGIMNTVRATREASEESLYSSATKRLRAMQQQGVTTLEIKSGYGLDSDTELKMLRVIQRLKENNCLNIQSTFLGAHALPPEFKDNADGYIDLVCEEMLPMVANAGLADAADVFCEGIGFNLSQSHKVLFKAQSLGLKVKAHVEQLSNLGGSEMAAGLNALSVDHIEYLDEAGVAAIAQSDTAATILPGAFYFLRETQKPPIELLRKYKVPMAVATDFNPGSSPIASLPLMLNMSCTFLV</sequence>
<name>A0AA48KTK2_9ALTE</name>
<protein>
    <recommendedName>
        <fullName evidence="2 8">Imidazolonepropionase</fullName>
        <ecNumber evidence="2 8">3.5.2.7</ecNumber>
    </recommendedName>
</protein>
<dbReference type="InterPro" id="IPR032466">
    <property type="entry name" value="Metal_Hydrolase"/>
</dbReference>
<dbReference type="InterPro" id="IPR011059">
    <property type="entry name" value="Metal-dep_hydrolase_composite"/>
</dbReference>
<evidence type="ECO:0000313" key="10">
    <source>
        <dbReference type="Proteomes" id="UP001333710"/>
    </source>
</evidence>
<dbReference type="GO" id="GO:0050480">
    <property type="term" value="F:imidazolonepropionase activity"/>
    <property type="evidence" value="ECO:0007669"/>
    <property type="project" value="UniProtKB-UniRule"/>
</dbReference>